<feature type="coiled-coil region" evidence="1">
    <location>
        <begin position="91"/>
        <end position="118"/>
    </location>
</feature>
<evidence type="ECO:0000313" key="4">
    <source>
        <dbReference type="Proteomes" id="UP001152803"/>
    </source>
</evidence>
<evidence type="ECO:0008006" key="5">
    <source>
        <dbReference type="Google" id="ProtNLM"/>
    </source>
</evidence>
<feature type="region of interest" description="Disordered" evidence="2">
    <location>
        <begin position="62"/>
        <end position="86"/>
    </location>
</feature>
<name>A0A9Q1D4B0_CONCO</name>
<gene>
    <name evidence="3" type="ORF">COCON_G00191000</name>
</gene>
<dbReference type="InterPro" id="IPR011990">
    <property type="entry name" value="TPR-like_helical_dom_sf"/>
</dbReference>
<organism evidence="3 4">
    <name type="scientific">Conger conger</name>
    <name type="common">Conger eel</name>
    <name type="synonym">Muraena conger</name>
    <dbReference type="NCBI Taxonomy" id="82655"/>
    <lineage>
        <taxon>Eukaryota</taxon>
        <taxon>Metazoa</taxon>
        <taxon>Chordata</taxon>
        <taxon>Craniata</taxon>
        <taxon>Vertebrata</taxon>
        <taxon>Euteleostomi</taxon>
        <taxon>Actinopterygii</taxon>
        <taxon>Neopterygii</taxon>
        <taxon>Teleostei</taxon>
        <taxon>Anguilliformes</taxon>
        <taxon>Congridae</taxon>
        <taxon>Conger</taxon>
    </lineage>
</organism>
<evidence type="ECO:0000256" key="1">
    <source>
        <dbReference type="SAM" id="Coils"/>
    </source>
</evidence>
<dbReference type="GO" id="GO:0007288">
    <property type="term" value="P:sperm axoneme assembly"/>
    <property type="evidence" value="ECO:0007669"/>
    <property type="project" value="TreeGrafter"/>
</dbReference>
<dbReference type="GO" id="GO:0005813">
    <property type="term" value="C:centrosome"/>
    <property type="evidence" value="ECO:0007669"/>
    <property type="project" value="TreeGrafter"/>
</dbReference>
<dbReference type="InterPro" id="IPR016024">
    <property type="entry name" value="ARM-type_fold"/>
</dbReference>
<dbReference type="InterPro" id="IPR011989">
    <property type="entry name" value="ARM-like"/>
</dbReference>
<keyword evidence="1" id="KW-0175">Coiled coil</keyword>
<reference evidence="3" key="1">
    <citation type="journal article" date="2023" name="Science">
        <title>Genome structures resolve the early diversification of teleost fishes.</title>
        <authorList>
            <person name="Parey E."/>
            <person name="Louis A."/>
            <person name="Montfort J."/>
            <person name="Bouchez O."/>
            <person name="Roques C."/>
            <person name="Iampietro C."/>
            <person name="Lluch J."/>
            <person name="Castinel A."/>
            <person name="Donnadieu C."/>
            <person name="Desvignes T."/>
            <person name="Floi Bucao C."/>
            <person name="Jouanno E."/>
            <person name="Wen M."/>
            <person name="Mejri S."/>
            <person name="Dirks R."/>
            <person name="Jansen H."/>
            <person name="Henkel C."/>
            <person name="Chen W.J."/>
            <person name="Zahm M."/>
            <person name="Cabau C."/>
            <person name="Klopp C."/>
            <person name="Thompson A.W."/>
            <person name="Robinson-Rechavi M."/>
            <person name="Braasch I."/>
            <person name="Lecointre G."/>
            <person name="Bobe J."/>
            <person name="Postlethwait J.H."/>
            <person name="Berthelot C."/>
            <person name="Roest Crollius H."/>
            <person name="Guiguen Y."/>
        </authorList>
    </citation>
    <scope>NUCLEOTIDE SEQUENCE</scope>
    <source>
        <strain evidence="3">Concon-B</strain>
    </source>
</reference>
<dbReference type="GO" id="GO:0005737">
    <property type="term" value="C:cytoplasm"/>
    <property type="evidence" value="ECO:0007669"/>
    <property type="project" value="TreeGrafter"/>
</dbReference>
<dbReference type="SMART" id="SM00028">
    <property type="entry name" value="TPR"/>
    <property type="match status" value="3"/>
</dbReference>
<dbReference type="GO" id="GO:0070286">
    <property type="term" value="P:axonemal dynein complex assembly"/>
    <property type="evidence" value="ECO:0007669"/>
    <property type="project" value="TreeGrafter"/>
</dbReference>
<proteinExistence type="predicted"/>
<dbReference type="Gene3D" id="1.25.10.10">
    <property type="entry name" value="Leucine-rich Repeat Variant"/>
    <property type="match status" value="2"/>
</dbReference>
<dbReference type="InterPro" id="IPR019734">
    <property type="entry name" value="TPR_rpt"/>
</dbReference>
<protein>
    <recommendedName>
        <fullName evidence="5">Tetratricopeptide repeat protein 12</fullName>
    </recommendedName>
</protein>
<feature type="compositionally biased region" description="Polar residues" evidence="2">
    <location>
        <begin position="62"/>
        <end position="73"/>
    </location>
</feature>
<dbReference type="PANTHER" id="PTHR46540:SF1">
    <property type="entry name" value="TETRATRICOPEPTIDE REPEAT PROTEIN 12"/>
    <property type="match status" value="1"/>
</dbReference>
<dbReference type="SUPFAM" id="SSF48371">
    <property type="entry name" value="ARM repeat"/>
    <property type="match status" value="1"/>
</dbReference>
<dbReference type="AlphaFoldDB" id="A0A9Q1D4B0"/>
<evidence type="ECO:0000313" key="3">
    <source>
        <dbReference type="EMBL" id="KAJ8256948.1"/>
    </source>
</evidence>
<comment type="caution">
    <text evidence="3">The sequence shown here is derived from an EMBL/GenBank/DDBJ whole genome shotgun (WGS) entry which is preliminary data.</text>
</comment>
<accession>A0A9Q1D4B0</accession>
<dbReference type="Gene3D" id="1.25.40.10">
    <property type="entry name" value="Tetratricopeptide repeat domain"/>
    <property type="match status" value="1"/>
</dbReference>
<dbReference type="InterPro" id="IPR043195">
    <property type="entry name" value="TTC12"/>
</dbReference>
<dbReference type="Proteomes" id="UP001152803">
    <property type="component" value="Unassembled WGS sequence"/>
</dbReference>
<dbReference type="SUPFAM" id="SSF48452">
    <property type="entry name" value="TPR-like"/>
    <property type="match status" value="1"/>
</dbReference>
<dbReference type="EMBL" id="JAFJMO010000014">
    <property type="protein sequence ID" value="KAJ8256948.1"/>
    <property type="molecule type" value="Genomic_DNA"/>
</dbReference>
<evidence type="ECO:0000256" key="2">
    <source>
        <dbReference type="SAM" id="MobiDB-lite"/>
    </source>
</evidence>
<sequence length="708" mass="78609">MSTHEKDLDTFLKNVDEISTLVKGLNSSSECCQMKAIENADRLLTSWKQEEPCRTPLNRTVINTKSSQQQTAPADSKHDSEISSENFMRILEKDAEDRAERRKKNEELAQELKAKGNEAYTCGDYETAVLHYTEGLEKVRDMQTLYTNRAQTYIKLQKYKEAISDCDWALRCDDKCVKALIHKGRANQGLKIYTEARGCYQRILDIEPGRTALVKQYLTQVDLEEKKEMQDKGARDEFEMGKEEAVTVHLLLEKQKKPEQMIMYYCGGLELLSQAITDCTGQTLFRLDDGFGVISGNDTVKRCLCQTPATAFSEELCISVLKLWSAVCRGNEENQRLLLQGSWERERMVHLLAWESAGVRSQCLALLGLFAQEEHGRGLLIGLPELHMLVKNLMKSLCDEDSSAERVLSVLGALATEKRFRISLREDFATLFVPPFVRYLRNITSTNLGLLPSLISVLFSMTADNFICGEIAQCKECWEAFLIAMERCSHCEYRDVLGALLGLLIRLSTRPFPAAQDCAVPVSSMCLDLLSHPEGHIITRSAGVLSMVLPQSQDATQHAVKGGIVKRILKLLKGSGQTTTRCCIKTLAVCTASCHQAREELVKLDKRLQTLRRLVGGAGEIEGGNAALCLGHCLEIPGVAASLLGTDVVLLLLRQAALNAGDTGNAGDAGNAAITLGKLCKAEPRHIVKLRELHGLEILHSCLKSEVN</sequence>
<dbReference type="PANTHER" id="PTHR46540">
    <property type="entry name" value="TETRATRICOPEPTIDE REPEAT PROTEIN 12"/>
    <property type="match status" value="1"/>
</dbReference>
<keyword evidence="4" id="KW-1185">Reference proteome</keyword>
<dbReference type="OrthoDB" id="629492at2759"/>